<dbReference type="KEGG" id="rin:ACS15_5713"/>
<proteinExistence type="predicted"/>
<dbReference type="Proteomes" id="UP000077927">
    <property type="component" value="Chromosome 2"/>
</dbReference>
<name>A0AAC9FTU9_9RALS</name>
<reference evidence="1 2" key="1">
    <citation type="submission" date="2015-09" db="EMBL/GenBank/DDBJ databases">
        <authorList>
            <person name="Xu Y."/>
            <person name="Nagy A."/>
            <person name="Liu N.T."/>
            <person name="Nou X."/>
        </authorList>
    </citation>
    <scope>NUCLEOTIDE SEQUENCE [LARGE SCALE GENOMIC DNA]</scope>
    <source>
        <strain evidence="1 2">FC1138</strain>
    </source>
</reference>
<dbReference type="EMBL" id="CP012606">
    <property type="protein sequence ID" value="ANH75692.1"/>
    <property type="molecule type" value="Genomic_DNA"/>
</dbReference>
<protein>
    <submittedName>
        <fullName evidence="1">Uncharacterized protein</fullName>
    </submittedName>
</protein>
<accession>A0AAC9FTU9</accession>
<gene>
    <name evidence="1" type="ORF">ACS15_5713</name>
</gene>
<organism evidence="1 2">
    <name type="scientific">Ralstonia insidiosa</name>
    <dbReference type="NCBI Taxonomy" id="190721"/>
    <lineage>
        <taxon>Bacteria</taxon>
        <taxon>Pseudomonadati</taxon>
        <taxon>Pseudomonadota</taxon>
        <taxon>Betaproteobacteria</taxon>
        <taxon>Burkholderiales</taxon>
        <taxon>Burkholderiaceae</taxon>
        <taxon>Ralstonia</taxon>
    </lineage>
</organism>
<sequence>MGALHCATHQGSVHAAIRWGKSVGTRRASFDARHAQLA</sequence>
<dbReference type="AlphaFoldDB" id="A0AAC9FTU9"/>
<evidence type="ECO:0000313" key="2">
    <source>
        <dbReference type="Proteomes" id="UP000077927"/>
    </source>
</evidence>
<evidence type="ECO:0000313" key="1">
    <source>
        <dbReference type="EMBL" id="ANH75692.1"/>
    </source>
</evidence>